<name>A0A1E5T1I2_9BACT</name>
<dbReference type="AlphaFoldDB" id="A0A1E5T1I2"/>
<dbReference type="Pfam" id="PF08242">
    <property type="entry name" value="Methyltransf_12"/>
    <property type="match status" value="1"/>
</dbReference>
<dbReference type="InterPro" id="IPR013217">
    <property type="entry name" value="Methyltransf_12"/>
</dbReference>
<reference evidence="2 3" key="1">
    <citation type="submission" date="2016-08" db="EMBL/GenBank/DDBJ databases">
        <title>Draft genome of Fabibacter sp. strain SK-8.</title>
        <authorList>
            <person name="Wong S.-K."/>
            <person name="Hamasaki K."/>
            <person name="Yoshizawa S."/>
        </authorList>
    </citation>
    <scope>NUCLEOTIDE SEQUENCE [LARGE SCALE GENOMIC DNA]</scope>
    <source>
        <strain evidence="2 3">SK-8</strain>
    </source>
</reference>
<dbReference type="Gene3D" id="3.40.50.150">
    <property type="entry name" value="Vaccinia Virus protein VP39"/>
    <property type="match status" value="1"/>
</dbReference>
<dbReference type="EMBL" id="MDGQ01000005">
    <property type="protein sequence ID" value="OEK05221.1"/>
    <property type="molecule type" value="Genomic_DNA"/>
</dbReference>
<comment type="caution">
    <text evidence="2">The sequence shown here is derived from an EMBL/GenBank/DDBJ whole genome shotgun (WGS) entry which is preliminary data.</text>
</comment>
<accession>A0A1E5T1I2</accession>
<dbReference type="SUPFAM" id="SSF53335">
    <property type="entry name" value="S-adenosyl-L-methionine-dependent methyltransferases"/>
    <property type="match status" value="1"/>
</dbReference>
<organism evidence="2 3">
    <name type="scientific">Roseivirga misakiensis</name>
    <dbReference type="NCBI Taxonomy" id="1563681"/>
    <lineage>
        <taxon>Bacteria</taxon>
        <taxon>Pseudomonadati</taxon>
        <taxon>Bacteroidota</taxon>
        <taxon>Cytophagia</taxon>
        <taxon>Cytophagales</taxon>
        <taxon>Roseivirgaceae</taxon>
        <taxon>Roseivirga</taxon>
    </lineage>
</organism>
<sequence>MSKRSNIDLSKVEKLYSDNIKKFGNSAQSVGWGNQQKQDLRFKQLLKVVGDNSQPFSVNELGCGYGELVKYCEKHEFALTQYDGYDISADMLKAAREYLNGPQIALHHASAIHTNADFTIASGIFNVMFDEDKEAWINHIKRTLMQMYEQADKGISFNLLTKYVDFEAKDLYYADPAYYFDFCKRELSRFVTLIHDYPLYEWTIIVKKESN</sequence>
<evidence type="ECO:0000313" key="3">
    <source>
        <dbReference type="Proteomes" id="UP000095552"/>
    </source>
</evidence>
<gene>
    <name evidence="2" type="ORF">BFP71_17615</name>
</gene>
<evidence type="ECO:0000259" key="1">
    <source>
        <dbReference type="Pfam" id="PF08242"/>
    </source>
</evidence>
<dbReference type="Proteomes" id="UP000095552">
    <property type="component" value="Unassembled WGS sequence"/>
</dbReference>
<proteinExistence type="predicted"/>
<dbReference type="STRING" id="1563681.BFP71_17615"/>
<dbReference type="InterPro" id="IPR029063">
    <property type="entry name" value="SAM-dependent_MTases_sf"/>
</dbReference>
<dbReference type="OrthoDB" id="9800454at2"/>
<dbReference type="RefSeq" id="WP_069836725.1">
    <property type="nucleotide sequence ID" value="NZ_MDGQ01000005.1"/>
</dbReference>
<protein>
    <recommendedName>
        <fullName evidence="1">Methyltransferase type 12 domain-containing protein</fullName>
    </recommendedName>
</protein>
<evidence type="ECO:0000313" key="2">
    <source>
        <dbReference type="EMBL" id="OEK05221.1"/>
    </source>
</evidence>
<keyword evidence="3" id="KW-1185">Reference proteome</keyword>
<feature type="domain" description="Methyltransferase type 12" evidence="1">
    <location>
        <begin position="60"/>
        <end position="144"/>
    </location>
</feature>